<evidence type="ECO:0000256" key="5">
    <source>
        <dbReference type="ARBA" id="ARBA00022801"/>
    </source>
</evidence>
<keyword evidence="6 8" id="KW-0067">ATP-binding</keyword>
<dbReference type="EC" id="6.3.5.3" evidence="8"/>
<dbReference type="PATRIC" id="fig|1618409.3.peg.332"/>
<feature type="active site" description="Nucleophile" evidence="8">
    <location>
        <position position="105"/>
    </location>
</feature>
<dbReference type="PANTHER" id="PTHR10099:SF1">
    <property type="entry name" value="PHOSPHORIBOSYLFORMYLGLYCINAMIDINE SYNTHASE"/>
    <property type="match status" value="1"/>
</dbReference>
<dbReference type="SMART" id="SM01211">
    <property type="entry name" value="GATase_5"/>
    <property type="match status" value="1"/>
</dbReference>
<comment type="caution">
    <text evidence="9">The sequence shown here is derived from an EMBL/GenBank/DDBJ whole genome shotgun (WGS) entry which is preliminary data.</text>
</comment>
<keyword evidence="2 8" id="KW-0436">Ligase</keyword>
<gene>
    <name evidence="8" type="primary">purQ</name>
    <name evidence="9" type="ORF">UU34_C0003G0038</name>
</gene>
<evidence type="ECO:0000256" key="3">
    <source>
        <dbReference type="ARBA" id="ARBA00022741"/>
    </source>
</evidence>
<comment type="subcellular location">
    <subcellularLocation>
        <location evidence="8">Cytoplasm</location>
    </subcellularLocation>
</comment>
<dbReference type="GO" id="GO:0005524">
    <property type="term" value="F:ATP binding"/>
    <property type="evidence" value="ECO:0007669"/>
    <property type="project" value="UniProtKB-KW"/>
</dbReference>
<dbReference type="Gene3D" id="3.40.50.880">
    <property type="match status" value="1"/>
</dbReference>
<evidence type="ECO:0000313" key="10">
    <source>
        <dbReference type="Proteomes" id="UP000034854"/>
    </source>
</evidence>
<keyword evidence="7 8" id="KW-0315">Glutamine amidotransferase</keyword>
<evidence type="ECO:0000313" key="9">
    <source>
        <dbReference type="EMBL" id="KKR87696.1"/>
    </source>
</evidence>
<keyword evidence="1 8" id="KW-0963">Cytoplasm</keyword>
<comment type="pathway">
    <text evidence="8">Purine metabolism; IMP biosynthesis via de novo pathway; 5-amino-1-(5-phospho-D-ribosyl)imidazole from N(2)-formyl-N(1)-(5-phospho-D-ribosyl)glycinamide: step 1/2.</text>
</comment>
<dbReference type="GO" id="GO:0004359">
    <property type="term" value="F:glutaminase activity"/>
    <property type="evidence" value="ECO:0007669"/>
    <property type="project" value="UniProtKB-EC"/>
</dbReference>
<dbReference type="InterPro" id="IPR010075">
    <property type="entry name" value="PRibForGlyAmidine_synth_PurQ"/>
</dbReference>
<comment type="subunit">
    <text evidence="8">Part of the FGAM synthase complex composed of 1 PurL, 1 PurQ and 2 PurS subunits.</text>
</comment>
<dbReference type="Proteomes" id="UP000034854">
    <property type="component" value="Unassembled WGS sequence"/>
</dbReference>
<keyword evidence="3 8" id="KW-0547">Nucleotide-binding</keyword>
<protein>
    <recommendedName>
        <fullName evidence="8">Phosphoribosylformylglycinamidine synthase subunit PurQ</fullName>
        <shortName evidence="8">FGAM synthase</shortName>
        <ecNumber evidence="8">6.3.5.3</ecNumber>
    </recommendedName>
    <alternativeName>
        <fullName evidence="8">Formylglycinamide ribonucleotide amidotransferase subunit I</fullName>
        <shortName evidence="8">FGAR amidotransferase I</shortName>
        <shortName evidence="8">FGAR-AT I</shortName>
    </alternativeName>
    <alternativeName>
        <fullName evidence="8">Glutaminase PurQ</fullName>
        <ecNumber evidence="8">3.5.1.2</ecNumber>
    </alternativeName>
    <alternativeName>
        <fullName evidence="8">Phosphoribosylformylglycinamidine synthase subunit I</fullName>
    </alternativeName>
</protein>
<evidence type="ECO:0000256" key="7">
    <source>
        <dbReference type="ARBA" id="ARBA00022962"/>
    </source>
</evidence>
<evidence type="ECO:0000256" key="2">
    <source>
        <dbReference type="ARBA" id="ARBA00022598"/>
    </source>
</evidence>
<dbReference type="PIRSF" id="PIRSF001586">
    <property type="entry name" value="FGAM_synth_I"/>
    <property type="match status" value="1"/>
</dbReference>
<dbReference type="HAMAP" id="MF_00421">
    <property type="entry name" value="PurQ"/>
    <property type="match status" value="1"/>
</dbReference>
<feature type="active site" evidence="8">
    <location>
        <position position="230"/>
    </location>
</feature>
<keyword evidence="4 8" id="KW-0658">Purine biosynthesis</keyword>
<name>A0A0G0UJM7_9BACT</name>
<feature type="active site" evidence="8">
    <location>
        <position position="232"/>
    </location>
</feature>
<accession>A0A0G0UJM7</accession>
<dbReference type="NCBIfam" id="TIGR01737">
    <property type="entry name" value="FGAM_synth_I"/>
    <property type="match status" value="1"/>
</dbReference>
<evidence type="ECO:0000256" key="4">
    <source>
        <dbReference type="ARBA" id="ARBA00022755"/>
    </source>
</evidence>
<dbReference type="SUPFAM" id="SSF52317">
    <property type="entry name" value="Class I glutamine amidotransferase-like"/>
    <property type="match status" value="1"/>
</dbReference>
<evidence type="ECO:0000256" key="6">
    <source>
        <dbReference type="ARBA" id="ARBA00022840"/>
    </source>
</evidence>
<dbReference type="GO" id="GO:0005737">
    <property type="term" value="C:cytoplasm"/>
    <property type="evidence" value="ECO:0007669"/>
    <property type="project" value="UniProtKB-SubCell"/>
</dbReference>
<dbReference type="PANTHER" id="PTHR10099">
    <property type="entry name" value="PHOSPHORIBOSYLFORMYLGLYCINAMIDINE SYNTHASE"/>
    <property type="match status" value="1"/>
</dbReference>
<dbReference type="GO" id="GO:0006189">
    <property type="term" value="P:'de novo' IMP biosynthetic process"/>
    <property type="evidence" value="ECO:0007669"/>
    <property type="project" value="UniProtKB-UniRule"/>
</dbReference>
<comment type="catalytic activity">
    <reaction evidence="8">
        <text>N(2)-formyl-N(1)-(5-phospho-beta-D-ribosyl)glycinamide + L-glutamine + ATP + H2O = 2-formamido-N(1)-(5-O-phospho-beta-D-ribosyl)acetamidine + L-glutamate + ADP + phosphate + H(+)</text>
        <dbReference type="Rhea" id="RHEA:17129"/>
        <dbReference type="ChEBI" id="CHEBI:15377"/>
        <dbReference type="ChEBI" id="CHEBI:15378"/>
        <dbReference type="ChEBI" id="CHEBI:29985"/>
        <dbReference type="ChEBI" id="CHEBI:30616"/>
        <dbReference type="ChEBI" id="CHEBI:43474"/>
        <dbReference type="ChEBI" id="CHEBI:58359"/>
        <dbReference type="ChEBI" id="CHEBI:147286"/>
        <dbReference type="ChEBI" id="CHEBI:147287"/>
        <dbReference type="ChEBI" id="CHEBI:456216"/>
        <dbReference type="EC" id="6.3.5.3"/>
    </reaction>
</comment>
<dbReference type="AlphaFoldDB" id="A0A0G0UJM7"/>
<dbReference type="InterPro" id="IPR029062">
    <property type="entry name" value="Class_I_gatase-like"/>
</dbReference>
<reference evidence="9 10" key="1">
    <citation type="journal article" date="2015" name="Nature">
        <title>rRNA introns, odd ribosomes, and small enigmatic genomes across a large radiation of phyla.</title>
        <authorList>
            <person name="Brown C.T."/>
            <person name="Hug L.A."/>
            <person name="Thomas B.C."/>
            <person name="Sharon I."/>
            <person name="Castelle C.J."/>
            <person name="Singh A."/>
            <person name="Wilkins M.J."/>
            <person name="Williams K.H."/>
            <person name="Banfield J.F."/>
        </authorList>
    </citation>
    <scope>NUCLEOTIDE SEQUENCE [LARGE SCALE GENOMIC DNA]</scope>
</reference>
<dbReference type="Pfam" id="PF13507">
    <property type="entry name" value="GATase_5"/>
    <property type="match status" value="1"/>
</dbReference>
<organism evidence="9 10">
    <name type="scientific">Candidatus Curtissbacteria bacterium GW2011_GWA1_41_11</name>
    <dbReference type="NCBI Taxonomy" id="1618409"/>
    <lineage>
        <taxon>Bacteria</taxon>
        <taxon>Candidatus Curtissiibacteriota</taxon>
    </lineage>
</organism>
<dbReference type="UniPathway" id="UPA00074">
    <property type="reaction ID" value="UER00128"/>
</dbReference>
<dbReference type="EMBL" id="LCAG01000003">
    <property type="protein sequence ID" value="KKR87696.1"/>
    <property type="molecule type" value="Genomic_DNA"/>
</dbReference>
<proteinExistence type="inferred from homology"/>
<dbReference type="GO" id="GO:0004642">
    <property type="term" value="F:phosphoribosylformylglycinamidine synthase activity"/>
    <property type="evidence" value="ECO:0007669"/>
    <property type="project" value="UniProtKB-UniRule"/>
</dbReference>
<comment type="catalytic activity">
    <reaction evidence="8">
        <text>L-glutamine + H2O = L-glutamate + NH4(+)</text>
        <dbReference type="Rhea" id="RHEA:15889"/>
        <dbReference type="ChEBI" id="CHEBI:15377"/>
        <dbReference type="ChEBI" id="CHEBI:28938"/>
        <dbReference type="ChEBI" id="CHEBI:29985"/>
        <dbReference type="ChEBI" id="CHEBI:58359"/>
        <dbReference type="EC" id="3.5.1.2"/>
    </reaction>
</comment>
<sequence length="276" mass="30676">MAEANEGDFQMKPKVCILRSDGTNCDEELFYAFEKIGGAPEYVHINELRAKSKKLNAYQVLALPGGFSYGDDVAAGKVLAIELTSFLKDQIQDFIVKRGIVVGICNGFQTLVRTGLLPFNDLGKMEVTLAPNESGHFECRWIKLKINDSKCLFLNGSDKTIDIAVNHGEGKFYTDDATLRKIKNQNLVVFQYVDKSGNPTQSYPQNPNGSQDAIAGICDPTGRILGIMPHPEKFVEITQHPNWRRWKYNSDGVPARQSLGDGGAFFENMIEFANQS</sequence>
<comment type="function">
    <text evidence="8">Part of the phosphoribosylformylglycinamidine synthase complex involved in the purines biosynthetic pathway. Catalyzes the ATP-dependent conversion of formylglycinamide ribonucleotide (FGAR) and glutamine to yield formylglycinamidine ribonucleotide (FGAM) and glutamate. The FGAM synthase complex is composed of three subunits. PurQ produces an ammonia molecule by converting glutamine to glutamate. PurL transfers the ammonia molecule to FGAR to form FGAM in an ATP-dependent manner. PurS interacts with PurQ and PurL and is thought to assist in the transfer of the ammonia molecule from PurQ to PurL.</text>
</comment>
<dbReference type="PROSITE" id="PS51273">
    <property type="entry name" value="GATASE_TYPE_1"/>
    <property type="match status" value="1"/>
</dbReference>
<keyword evidence="5 8" id="KW-0378">Hydrolase</keyword>
<evidence type="ECO:0000256" key="1">
    <source>
        <dbReference type="ARBA" id="ARBA00022490"/>
    </source>
</evidence>
<evidence type="ECO:0000256" key="8">
    <source>
        <dbReference type="HAMAP-Rule" id="MF_00421"/>
    </source>
</evidence>
<dbReference type="EC" id="3.5.1.2" evidence="8"/>